<organism evidence="2 3">
    <name type="scientific">Pseudoalteromonas xiamenensis</name>
    <dbReference type="NCBI Taxonomy" id="882626"/>
    <lineage>
        <taxon>Bacteria</taxon>
        <taxon>Pseudomonadati</taxon>
        <taxon>Pseudomonadota</taxon>
        <taxon>Gammaproteobacteria</taxon>
        <taxon>Alteromonadales</taxon>
        <taxon>Pseudoalteromonadaceae</taxon>
        <taxon>Pseudoalteromonas</taxon>
    </lineage>
</organism>
<gene>
    <name evidence="2" type="ORF">J5O05_05440</name>
</gene>
<dbReference type="Pfam" id="PF13986">
    <property type="entry name" value="DUF4224"/>
    <property type="match status" value="1"/>
</dbReference>
<evidence type="ECO:0000313" key="2">
    <source>
        <dbReference type="EMBL" id="QTH72309.1"/>
    </source>
</evidence>
<dbReference type="RefSeq" id="WP_208843934.1">
    <property type="nucleotide sequence ID" value="NZ_CP072133.1"/>
</dbReference>
<evidence type="ECO:0000259" key="1">
    <source>
        <dbReference type="Pfam" id="PF13986"/>
    </source>
</evidence>
<dbReference type="AlphaFoldDB" id="A0A975HLR3"/>
<feature type="domain" description="DUF4224" evidence="1">
    <location>
        <begin position="4"/>
        <end position="46"/>
    </location>
</feature>
<dbReference type="Proteomes" id="UP000664904">
    <property type="component" value="Chromosome"/>
</dbReference>
<dbReference type="EMBL" id="CP072133">
    <property type="protein sequence ID" value="QTH72309.1"/>
    <property type="molecule type" value="Genomic_DNA"/>
</dbReference>
<name>A0A975HLR3_9GAMM</name>
<dbReference type="InterPro" id="IPR025319">
    <property type="entry name" value="DUF4224"/>
</dbReference>
<accession>A0A975HLR3</accession>
<dbReference type="KEGG" id="pxi:J5O05_05440"/>
<sequence>MNTFLSKSEIVELTGRKQRQKQIEQLAAMHIVFTIDAFGWPKVLRKTLESELGAVNSSSTRRNTFLNDDELFLG</sequence>
<evidence type="ECO:0000313" key="3">
    <source>
        <dbReference type="Proteomes" id="UP000664904"/>
    </source>
</evidence>
<keyword evidence="3" id="KW-1185">Reference proteome</keyword>
<protein>
    <submittedName>
        <fullName evidence="2">DUF4224 domain-containing protein</fullName>
    </submittedName>
</protein>
<proteinExistence type="predicted"/>
<reference evidence="2" key="1">
    <citation type="submission" date="2021-03" db="EMBL/GenBank/DDBJ databases">
        <title>Complete Genome of Pseudoalteromonas xiamenensis STKMTI.2, a new potential marine bacterium producing anti-Vibrio compounds.</title>
        <authorList>
            <person name="Handayani D.P."/>
            <person name="Isnansetyo A."/>
            <person name="Istiqomah I."/>
            <person name="Jumina J."/>
        </authorList>
    </citation>
    <scope>NUCLEOTIDE SEQUENCE</scope>
    <source>
        <strain evidence="2">STKMTI.2</strain>
    </source>
</reference>